<dbReference type="OrthoDB" id="3360125at2759"/>
<feature type="transmembrane region" description="Helical" evidence="2">
    <location>
        <begin position="120"/>
        <end position="138"/>
    </location>
</feature>
<feature type="region of interest" description="Disordered" evidence="1">
    <location>
        <begin position="345"/>
        <end position="372"/>
    </location>
</feature>
<feature type="region of interest" description="Disordered" evidence="1">
    <location>
        <begin position="395"/>
        <end position="433"/>
    </location>
</feature>
<gene>
    <name evidence="3" type="ORF">DFH94DRAFT_751406</name>
</gene>
<evidence type="ECO:0000256" key="1">
    <source>
        <dbReference type="SAM" id="MobiDB-lite"/>
    </source>
</evidence>
<reference evidence="3" key="2">
    <citation type="journal article" date="2020" name="Nat. Commun.">
        <title>Large-scale genome sequencing of mycorrhizal fungi provides insights into the early evolution of symbiotic traits.</title>
        <authorList>
            <person name="Miyauchi S."/>
            <person name="Kiss E."/>
            <person name="Kuo A."/>
            <person name="Drula E."/>
            <person name="Kohler A."/>
            <person name="Sanchez-Garcia M."/>
            <person name="Morin E."/>
            <person name="Andreopoulos B."/>
            <person name="Barry K.W."/>
            <person name="Bonito G."/>
            <person name="Buee M."/>
            <person name="Carver A."/>
            <person name="Chen C."/>
            <person name="Cichocki N."/>
            <person name="Clum A."/>
            <person name="Culley D."/>
            <person name="Crous P.W."/>
            <person name="Fauchery L."/>
            <person name="Girlanda M."/>
            <person name="Hayes R.D."/>
            <person name="Keri Z."/>
            <person name="LaButti K."/>
            <person name="Lipzen A."/>
            <person name="Lombard V."/>
            <person name="Magnuson J."/>
            <person name="Maillard F."/>
            <person name="Murat C."/>
            <person name="Nolan M."/>
            <person name="Ohm R.A."/>
            <person name="Pangilinan J."/>
            <person name="Pereira M.F."/>
            <person name="Perotto S."/>
            <person name="Peter M."/>
            <person name="Pfister S."/>
            <person name="Riley R."/>
            <person name="Sitrit Y."/>
            <person name="Stielow J.B."/>
            <person name="Szollosi G."/>
            <person name="Zifcakova L."/>
            <person name="Stursova M."/>
            <person name="Spatafora J.W."/>
            <person name="Tedersoo L."/>
            <person name="Vaario L.M."/>
            <person name="Yamada A."/>
            <person name="Yan M."/>
            <person name="Wang P."/>
            <person name="Xu J."/>
            <person name="Bruns T."/>
            <person name="Baldrian P."/>
            <person name="Vilgalys R."/>
            <person name="Dunand C."/>
            <person name="Henrissat B."/>
            <person name="Grigoriev I.V."/>
            <person name="Hibbett D."/>
            <person name="Nagy L.G."/>
            <person name="Martin F.M."/>
        </authorList>
    </citation>
    <scope>NUCLEOTIDE SEQUENCE</scope>
    <source>
        <strain evidence="3">Prilba</strain>
    </source>
</reference>
<comment type="caution">
    <text evidence="3">The sequence shown here is derived from an EMBL/GenBank/DDBJ whole genome shotgun (WGS) entry which is preliminary data.</text>
</comment>
<evidence type="ECO:0008006" key="5">
    <source>
        <dbReference type="Google" id="ProtNLM"/>
    </source>
</evidence>
<name>A0A9P5MU36_9AGAM</name>
<feature type="region of interest" description="Disordered" evidence="1">
    <location>
        <begin position="70"/>
        <end position="113"/>
    </location>
</feature>
<feature type="compositionally biased region" description="Basic and acidic residues" evidence="1">
    <location>
        <begin position="92"/>
        <end position="108"/>
    </location>
</feature>
<dbReference type="Proteomes" id="UP000759537">
    <property type="component" value="Unassembled WGS sequence"/>
</dbReference>
<evidence type="ECO:0000256" key="2">
    <source>
        <dbReference type="SAM" id="Phobius"/>
    </source>
</evidence>
<feature type="compositionally biased region" description="Low complexity" evidence="1">
    <location>
        <begin position="73"/>
        <end position="83"/>
    </location>
</feature>
<dbReference type="AlphaFoldDB" id="A0A9P5MU36"/>
<evidence type="ECO:0000313" key="4">
    <source>
        <dbReference type="Proteomes" id="UP000759537"/>
    </source>
</evidence>
<feature type="compositionally biased region" description="Low complexity" evidence="1">
    <location>
        <begin position="422"/>
        <end position="433"/>
    </location>
</feature>
<protein>
    <recommendedName>
        <fullName evidence="5">Transmembrane protein</fullName>
    </recommendedName>
</protein>
<organism evidence="3 4">
    <name type="scientific">Russula ochroleuca</name>
    <dbReference type="NCBI Taxonomy" id="152965"/>
    <lineage>
        <taxon>Eukaryota</taxon>
        <taxon>Fungi</taxon>
        <taxon>Dikarya</taxon>
        <taxon>Basidiomycota</taxon>
        <taxon>Agaricomycotina</taxon>
        <taxon>Agaricomycetes</taxon>
        <taxon>Russulales</taxon>
        <taxon>Russulaceae</taxon>
        <taxon>Russula</taxon>
    </lineage>
</organism>
<keyword evidence="2" id="KW-0812">Transmembrane</keyword>
<accession>A0A9P5MU36</accession>
<keyword evidence="2" id="KW-0472">Membrane</keyword>
<keyword evidence="4" id="KW-1185">Reference proteome</keyword>
<dbReference type="EMBL" id="WHVB01000011">
    <property type="protein sequence ID" value="KAF8478670.1"/>
    <property type="molecule type" value="Genomic_DNA"/>
</dbReference>
<keyword evidence="2" id="KW-1133">Transmembrane helix</keyword>
<reference evidence="3" key="1">
    <citation type="submission" date="2019-10" db="EMBL/GenBank/DDBJ databases">
        <authorList>
            <consortium name="DOE Joint Genome Institute"/>
            <person name="Kuo A."/>
            <person name="Miyauchi S."/>
            <person name="Kiss E."/>
            <person name="Drula E."/>
            <person name="Kohler A."/>
            <person name="Sanchez-Garcia M."/>
            <person name="Andreopoulos B."/>
            <person name="Barry K.W."/>
            <person name="Bonito G."/>
            <person name="Buee M."/>
            <person name="Carver A."/>
            <person name="Chen C."/>
            <person name="Cichocki N."/>
            <person name="Clum A."/>
            <person name="Culley D."/>
            <person name="Crous P.W."/>
            <person name="Fauchery L."/>
            <person name="Girlanda M."/>
            <person name="Hayes R."/>
            <person name="Keri Z."/>
            <person name="LaButti K."/>
            <person name="Lipzen A."/>
            <person name="Lombard V."/>
            <person name="Magnuson J."/>
            <person name="Maillard F."/>
            <person name="Morin E."/>
            <person name="Murat C."/>
            <person name="Nolan M."/>
            <person name="Ohm R."/>
            <person name="Pangilinan J."/>
            <person name="Pereira M."/>
            <person name="Perotto S."/>
            <person name="Peter M."/>
            <person name="Riley R."/>
            <person name="Sitrit Y."/>
            <person name="Stielow B."/>
            <person name="Szollosi G."/>
            <person name="Zifcakova L."/>
            <person name="Stursova M."/>
            <person name="Spatafora J.W."/>
            <person name="Tedersoo L."/>
            <person name="Vaario L.-M."/>
            <person name="Yamada A."/>
            <person name="Yan M."/>
            <person name="Wang P."/>
            <person name="Xu J."/>
            <person name="Bruns T."/>
            <person name="Baldrian P."/>
            <person name="Vilgalys R."/>
            <person name="Henrissat B."/>
            <person name="Grigoriev I.V."/>
            <person name="Hibbett D."/>
            <person name="Nagy L.G."/>
            <person name="Martin F.M."/>
        </authorList>
    </citation>
    <scope>NUCLEOTIDE SEQUENCE</scope>
    <source>
        <strain evidence="3">Prilba</strain>
    </source>
</reference>
<evidence type="ECO:0000313" key="3">
    <source>
        <dbReference type="EMBL" id="KAF8478670.1"/>
    </source>
</evidence>
<sequence length="433" mass="47878">MSIKGNTDNGILRVAHFEPKLNIPPIYFSSLYIHHLSGCPPGTPYFPRTAYLSKPIPPVFFSNITSTDRARTSTSLSPSNSISVRMAQPSSSHRDRDREGHSHRSERSTHRHHRTISSTTLLLVLSLILAVLAVMLSLPSQSSSAAGGAPGDPAGQGVWSVLTPKRSQALIARERDIAVREAEVARREAEILAGAPGGVIGTSPVPTSCPPCVAQATFEPPPVHTVIKEVVQDKELTPPGWWKDSNVRFDDILDRELKIAEREREISRREETVNRREHDASRREAWIVEQLAALGGESSVEEEYVYEPVGAKRRPSKEIPPAVITEIETATRTVTQVHIETQFVPSDTVGIPPPANTRRVANPTPSPYSSSFTTMLPRTTSVEVLIEHEEAVVREEPVEVEEVVEEPRRRAGRKPPPPAFPPAAYRPAPQRWW</sequence>
<proteinExistence type="predicted"/>